<evidence type="ECO:0000259" key="2">
    <source>
        <dbReference type="SMART" id="SM00852"/>
    </source>
</evidence>
<dbReference type="CDD" id="cd00885">
    <property type="entry name" value="cinA"/>
    <property type="match status" value="1"/>
</dbReference>
<dbReference type="PIRSF" id="PIRSF006728">
    <property type="entry name" value="CinA"/>
    <property type="match status" value="1"/>
</dbReference>
<dbReference type="SUPFAM" id="SSF142433">
    <property type="entry name" value="CinA-like"/>
    <property type="match status" value="1"/>
</dbReference>
<dbReference type="NCBIfam" id="TIGR00199">
    <property type="entry name" value="PncC_domain"/>
    <property type="match status" value="1"/>
</dbReference>
<keyword evidence="3" id="KW-0378">Hydrolase</keyword>
<accession>A0A1V5T3E1</accession>
<dbReference type="NCBIfam" id="TIGR00200">
    <property type="entry name" value="cinA_nterm"/>
    <property type="match status" value="1"/>
</dbReference>
<dbReference type="Gene3D" id="3.40.980.10">
    <property type="entry name" value="MoaB/Mog-like domain"/>
    <property type="match status" value="1"/>
</dbReference>
<protein>
    <recommendedName>
        <fullName evidence="1">CinA-like protein</fullName>
    </recommendedName>
</protein>
<dbReference type="Proteomes" id="UP000485569">
    <property type="component" value="Unassembled WGS sequence"/>
</dbReference>
<dbReference type="HAMAP" id="MF_00226_B">
    <property type="entry name" value="CinA_B"/>
    <property type="match status" value="1"/>
</dbReference>
<dbReference type="InterPro" id="IPR008135">
    <property type="entry name" value="Competence-induced_CinA"/>
</dbReference>
<dbReference type="InterPro" id="IPR050101">
    <property type="entry name" value="CinA"/>
</dbReference>
<evidence type="ECO:0000256" key="1">
    <source>
        <dbReference type="HAMAP-Rule" id="MF_00226"/>
    </source>
</evidence>
<comment type="similarity">
    <text evidence="1">Belongs to the CinA family.</text>
</comment>
<dbReference type="SMART" id="SM00852">
    <property type="entry name" value="MoCF_biosynth"/>
    <property type="match status" value="1"/>
</dbReference>
<dbReference type="InterPro" id="IPR001453">
    <property type="entry name" value="MoaB/Mog_dom"/>
</dbReference>
<dbReference type="InterPro" id="IPR036653">
    <property type="entry name" value="CinA-like_C"/>
</dbReference>
<reference evidence="3" key="1">
    <citation type="submission" date="2017-02" db="EMBL/GenBank/DDBJ databases">
        <title>Delving into the versatile metabolic prowess of the omnipresent phylum Bacteroidetes.</title>
        <authorList>
            <person name="Nobu M.K."/>
            <person name="Mei R."/>
            <person name="Narihiro T."/>
            <person name="Kuroda K."/>
            <person name="Liu W.-T."/>
        </authorList>
    </citation>
    <scope>NUCLEOTIDE SEQUENCE</scope>
    <source>
        <strain evidence="3">ADurb.Bin276</strain>
    </source>
</reference>
<dbReference type="Pfam" id="PF02464">
    <property type="entry name" value="CinA"/>
    <property type="match status" value="1"/>
</dbReference>
<sequence length="418" mass="46774">MKSAILCIGTEITTGLVKDINAHFLAFNLTAVGLSPKLVLFVPDQKETITKTLQFIFEDEEIQSIFITGGLGPTQDDLTREILAEVIGKKLCFMPEQWDNIIRFYQKIRNTLPPENNKKQAFIPEGSLLLENPLGTAPGFVSDFKDKKIFVIPGVPKETEYFWPIIKTHLPSNDNQFYRSEMIKICGVGESQFETELQPFLSSLPDTLQSAYLPFFGEVWFYLYSYQKNHQVIQSAENIIKKIKEVWKPFLFSQWGNTLEQACGKLLREKRLTIATAESCSGGLLSHRLTNIPGSSAYFYRGYVVYSNQAKIDTVGVPSSLIAEYGAVSEEVARALAEGVREKSHTDIGIGITGIAGPSGGSKQKPVGLVYIGISNFQHTQVKKHLFSGDREVIKMLSTQSALTQLFLQLQRGINDER</sequence>
<organism evidence="3">
    <name type="scientific">Candidatus Atribacter allofermentans</name>
    <dbReference type="NCBI Taxonomy" id="1852833"/>
    <lineage>
        <taxon>Bacteria</taxon>
        <taxon>Pseudomonadati</taxon>
        <taxon>Atribacterota</taxon>
        <taxon>Atribacteria</taxon>
        <taxon>Atribacterales</taxon>
        <taxon>Atribacteraceae</taxon>
        <taxon>Atribacter</taxon>
    </lineage>
</organism>
<dbReference type="PANTHER" id="PTHR13939">
    <property type="entry name" value="NICOTINAMIDE-NUCLEOTIDE AMIDOHYDROLASE PNCC"/>
    <property type="match status" value="1"/>
</dbReference>
<feature type="domain" description="MoaB/Mog" evidence="2">
    <location>
        <begin position="4"/>
        <end position="173"/>
    </location>
</feature>
<proteinExistence type="inferred from homology"/>
<name>A0A1V5T3E1_9BACT</name>
<evidence type="ECO:0000313" key="3">
    <source>
        <dbReference type="EMBL" id="OQA61279.1"/>
    </source>
</evidence>
<dbReference type="Pfam" id="PF00994">
    <property type="entry name" value="MoCF_biosynth"/>
    <property type="match status" value="1"/>
</dbReference>
<gene>
    <name evidence="3" type="primary">pncC</name>
    <name evidence="3" type="ORF">BWY41_00230</name>
</gene>
<dbReference type="SUPFAM" id="SSF53218">
    <property type="entry name" value="Molybdenum cofactor biosynthesis proteins"/>
    <property type="match status" value="1"/>
</dbReference>
<comment type="caution">
    <text evidence="3">The sequence shown here is derived from an EMBL/GenBank/DDBJ whole genome shotgun (WGS) entry which is preliminary data.</text>
</comment>
<dbReference type="EMBL" id="MWBQ01000021">
    <property type="protein sequence ID" value="OQA61279.1"/>
    <property type="molecule type" value="Genomic_DNA"/>
</dbReference>
<dbReference type="InterPro" id="IPR036425">
    <property type="entry name" value="MoaB/Mog-like_dom_sf"/>
</dbReference>
<dbReference type="GO" id="GO:0016787">
    <property type="term" value="F:hydrolase activity"/>
    <property type="evidence" value="ECO:0007669"/>
    <property type="project" value="UniProtKB-KW"/>
</dbReference>
<dbReference type="InterPro" id="IPR008136">
    <property type="entry name" value="CinA_C"/>
</dbReference>
<dbReference type="Gene3D" id="3.90.950.20">
    <property type="entry name" value="CinA-like"/>
    <property type="match status" value="1"/>
</dbReference>
<dbReference type="AlphaFoldDB" id="A0A1V5T3E1"/>
<dbReference type="PANTHER" id="PTHR13939:SF0">
    <property type="entry name" value="NMN AMIDOHYDROLASE-LIKE PROTEIN YFAY"/>
    <property type="match status" value="1"/>
</dbReference>